<dbReference type="Proteomes" id="UP000012227">
    <property type="component" value="Unassembled WGS sequence"/>
</dbReference>
<organism evidence="1 2">
    <name type="scientific">Leptospira vanthielii serovar Holland str. Waz Holland = ATCC 700522</name>
    <dbReference type="NCBI Taxonomy" id="1218591"/>
    <lineage>
        <taxon>Bacteria</taxon>
        <taxon>Pseudomonadati</taxon>
        <taxon>Spirochaetota</taxon>
        <taxon>Spirochaetia</taxon>
        <taxon>Leptospirales</taxon>
        <taxon>Leptospiraceae</taxon>
        <taxon>Leptospira</taxon>
    </lineage>
</organism>
<name>N1WCE9_9LEPT</name>
<evidence type="ECO:0000313" key="1">
    <source>
        <dbReference type="EMBL" id="EMY69511.1"/>
    </source>
</evidence>
<evidence type="ECO:0000313" key="2">
    <source>
        <dbReference type="Proteomes" id="UP000012227"/>
    </source>
</evidence>
<dbReference type="EMBL" id="AOGY02000051">
    <property type="protein sequence ID" value="EMY69511.1"/>
    <property type="molecule type" value="Genomic_DNA"/>
</dbReference>
<proteinExistence type="predicted"/>
<dbReference type="AlphaFoldDB" id="N1WCE9"/>
<comment type="caution">
    <text evidence="1">The sequence shown here is derived from an EMBL/GenBank/DDBJ whole genome shotgun (WGS) entry which is preliminary data.</text>
</comment>
<reference evidence="1 2" key="1">
    <citation type="submission" date="2013-03" db="EMBL/GenBank/DDBJ databases">
        <authorList>
            <person name="Harkins D.M."/>
            <person name="Durkin A.S."/>
            <person name="Brinkac L.M."/>
            <person name="Haft D.H."/>
            <person name="Selengut J.D."/>
            <person name="Sanka R."/>
            <person name="DePew J."/>
            <person name="Purushe J."/>
            <person name="Galloway R.L."/>
            <person name="Vinetz J.M."/>
            <person name="Sutton G.G."/>
            <person name="Nierman W.C."/>
            <person name="Fouts D.E."/>
        </authorList>
    </citation>
    <scope>NUCLEOTIDE SEQUENCE [LARGE SCALE GENOMIC DNA]</scope>
    <source>
        <strain evidence="1 2">Waz Holland</strain>
    </source>
</reference>
<gene>
    <name evidence="1" type="ORF">LEP1GSC199_2052</name>
</gene>
<sequence>MWTGEEEEEDDVILLLYGIGHPRKVNFSSVSLFFYPRQR</sequence>
<protein>
    <submittedName>
        <fullName evidence="1">Uncharacterized protein</fullName>
    </submittedName>
</protein>
<accession>N1WCE9</accession>